<evidence type="ECO:0000259" key="5">
    <source>
        <dbReference type="PROSITE" id="PS50110"/>
    </source>
</evidence>
<dbReference type="SMART" id="SM00421">
    <property type="entry name" value="HTH_LUXR"/>
    <property type="match status" value="1"/>
</dbReference>
<dbReference type="Pfam" id="PF00072">
    <property type="entry name" value="Response_reg"/>
    <property type="match status" value="1"/>
</dbReference>
<reference evidence="7" key="1">
    <citation type="submission" date="2017-09" db="EMBL/GenBank/DDBJ databases">
        <authorList>
            <person name="Sela D.A."/>
            <person name="Albert K."/>
        </authorList>
    </citation>
    <scope>NUCLEOTIDE SEQUENCE [LARGE SCALE GENOMIC DNA]</scope>
    <source>
        <strain evidence="7">UMA51805</strain>
    </source>
</reference>
<dbReference type="InterPro" id="IPR011006">
    <property type="entry name" value="CheY-like_superfamily"/>
</dbReference>
<dbReference type="Pfam" id="PF00196">
    <property type="entry name" value="GerE"/>
    <property type="match status" value="1"/>
</dbReference>
<dbReference type="PANTHER" id="PTHR43214">
    <property type="entry name" value="TWO-COMPONENT RESPONSE REGULATOR"/>
    <property type="match status" value="1"/>
</dbReference>
<evidence type="ECO:0000256" key="2">
    <source>
        <dbReference type="ARBA" id="ARBA00023125"/>
    </source>
</evidence>
<gene>
    <name evidence="6" type="ORF">CPA40_01600</name>
</gene>
<keyword evidence="2 6" id="KW-0238">DNA-binding</keyword>
<protein>
    <submittedName>
        <fullName evidence="6">DNA-binding response regulator</fullName>
    </submittedName>
</protein>
<keyword evidence="1 3" id="KW-0597">Phosphoprotein</keyword>
<evidence type="ECO:0000259" key="4">
    <source>
        <dbReference type="PROSITE" id="PS50043"/>
    </source>
</evidence>
<dbReference type="InterPro" id="IPR058245">
    <property type="entry name" value="NreC/VraR/RcsB-like_REC"/>
</dbReference>
<dbReference type="PANTHER" id="PTHR43214:SF43">
    <property type="entry name" value="TWO-COMPONENT RESPONSE REGULATOR"/>
    <property type="match status" value="1"/>
</dbReference>
<dbReference type="AlphaFoldDB" id="A0A2T3GDH6"/>
<dbReference type="PROSITE" id="PS50110">
    <property type="entry name" value="RESPONSE_REGULATORY"/>
    <property type="match status" value="1"/>
</dbReference>
<dbReference type="EMBL" id="NWTX01000001">
    <property type="protein sequence ID" value="PST47529.1"/>
    <property type="molecule type" value="Genomic_DNA"/>
</dbReference>
<accession>A0A2T3GDH6</accession>
<dbReference type="InterPro" id="IPR000792">
    <property type="entry name" value="Tscrpt_reg_LuxR_C"/>
</dbReference>
<reference evidence="6 7" key="2">
    <citation type="submission" date="2018-03" db="EMBL/GenBank/DDBJ databases">
        <title>The comparative genomics of Bifidobacterium callitrichos reflects dietary carbohydrate utilization within the common marmoset gut.</title>
        <authorList>
            <person name="Rani A."/>
        </authorList>
    </citation>
    <scope>NUCLEOTIDE SEQUENCE [LARGE SCALE GENOMIC DNA]</scope>
    <source>
        <strain evidence="6 7">UMA51805</strain>
    </source>
</reference>
<keyword evidence="7" id="KW-1185">Reference proteome</keyword>
<feature type="modified residue" description="4-aspartylphosphate" evidence="3">
    <location>
        <position position="101"/>
    </location>
</feature>
<dbReference type="SMART" id="SM00448">
    <property type="entry name" value="REC"/>
    <property type="match status" value="1"/>
</dbReference>
<name>A0A2T3GDH6_9BIFI</name>
<dbReference type="InterPro" id="IPR036388">
    <property type="entry name" value="WH-like_DNA-bd_sf"/>
</dbReference>
<feature type="domain" description="Response regulatory" evidence="5">
    <location>
        <begin position="47"/>
        <end position="166"/>
    </location>
</feature>
<dbReference type="InterPro" id="IPR016032">
    <property type="entry name" value="Sig_transdc_resp-reg_C-effctor"/>
</dbReference>
<dbReference type="PROSITE" id="PS50043">
    <property type="entry name" value="HTH_LUXR_2"/>
    <property type="match status" value="1"/>
</dbReference>
<dbReference type="CDD" id="cd17535">
    <property type="entry name" value="REC_NarL-like"/>
    <property type="match status" value="1"/>
</dbReference>
<dbReference type="GO" id="GO:0003677">
    <property type="term" value="F:DNA binding"/>
    <property type="evidence" value="ECO:0007669"/>
    <property type="project" value="UniProtKB-KW"/>
</dbReference>
<proteinExistence type="predicted"/>
<organism evidence="6 7">
    <name type="scientific">Bifidobacterium callitrichos</name>
    <dbReference type="NCBI Taxonomy" id="762209"/>
    <lineage>
        <taxon>Bacteria</taxon>
        <taxon>Bacillati</taxon>
        <taxon>Actinomycetota</taxon>
        <taxon>Actinomycetes</taxon>
        <taxon>Bifidobacteriales</taxon>
        <taxon>Bifidobacteriaceae</taxon>
        <taxon>Bifidobacterium</taxon>
    </lineage>
</organism>
<dbReference type="SUPFAM" id="SSF46894">
    <property type="entry name" value="C-terminal effector domain of the bipartite response regulators"/>
    <property type="match status" value="1"/>
</dbReference>
<dbReference type="Gene3D" id="1.10.10.10">
    <property type="entry name" value="Winged helix-like DNA-binding domain superfamily/Winged helix DNA-binding domain"/>
    <property type="match status" value="1"/>
</dbReference>
<dbReference type="InterPro" id="IPR001789">
    <property type="entry name" value="Sig_transdc_resp-reg_receiver"/>
</dbReference>
<sequence>MPLRRVMHSYMDSVPPYSGITASRIIKSRSMIMTVNMHTLPPITTASIAIVDNDVLSLESMQRLLTNRLPLVRISWTATSGREALSLSLAGERVPSLLLLDMSLEGVQGTSVCRRIRKESSRFPILAMTSFSLNVYEAKAKSAGAQGLVSKNSEDNLVRGISLVLRDGSLPGFETRHIAHARIVSEKNSSPRLTLREEEIINLSADEGLLDSEIADKLYISEATVRKHMQHIMQKLGARTARQAVAKWLSPRDY</sequence>
<feature type="domain" description="HTH luxR-type" evidence="4">
    <location>
        <begin position="186"/>
        <end position="252"/>
    </location>
</feature>
<evidence type="ECO:0000256" key="3">
    <source>
        <dbReference type="PROSITE-ProRule" id="PRU00169"/>
    </source>
</evidence>
<evidence type="ECO:0000256" key="1">
    <source>
        <dbReference type="ARBA" id="ARBA00022553"/>
    </source>
</evidence>
<evidence type="ECO:0000313" key="6">
    <source>
        <dbReference type="EMBL" id="PST47529.1"/>
    </source>
</evidence>
<dbReference type="GO" id="GO:0006355">
    <property type="term" value="P:regulation of DNA-templated transcription"/>
    <property type="evidence" value="ECO:0007669"/>
    <property type="project" value="InterPro"/>
</dbReference>
<dbReference type="SUPFAM" id="SSF52172">
    <property type="entry name" value="CheY-like"/>
    <property type="match status" value="1"/>
</dbReference>
<dbReference type="Proteomes" id="UP000240228">
    <property type="component" value="Unassembled WGS sequence"/>
</dbReference>
<dbReference type="CDD" id="cd06170">
    <property type="entry name" value="LuxR_C_like"/>
    <property type="match status" value="1"/>
</dbReference>
<dbReference type="InterPro" id="IPR039420">
    <property type="entry name" value="WalR-like"/>
</dbReference>
<dbReference type="Gene3D" id="3.40.50.2300">
    <property type="match status" value="1"/>
</dbReference>
<dbReference type="GO" id="GO:0000160">
    <property type="term" value="P:phosphorelay signal transduction system"/>
    <property type="evidence" value="ECO:0007669"/>
    <property type="project" value="InterPro"/>
</dbReference>
<evidence type="ECO:0000313" key="7">
    <source>
        <dbReference type="Proteomes" id="UP000240228"/>
    </source>
</evidence>
<comment type="caution">
    <text evidence="6">The sequence shown here is derived from an EMBL/GenBank/DDBJ whole genome shotgun (WGS) entry which is preliminary data.</text>
</comment>